<gene>
    <name evidence="1" type="ORF">M5D96_013940</name>
</gene>
<evidence type="ECO:0000313" key="2">
    <source>
        <dbReference type="Proteomes" id="UP001059596"/>
    </source>
</evidence>
<comment type="caution">
    <text evidence="1">The sequence shown here is derived from an EMBL/GenBank/DDBJ whole genome shotgun (WGS) entry which is preliminary data.</text>
</comment>
<keyword evidence="2" id="KW-1185">Reference proteome</keyword>
<protein>
    <submittedName>
        <fullName evidence="1">Uncharacterized protein</fullName>
    </submittedName>
</protein>
<dbReference type="AlphaFoldDB" id="A0A9Q0BIN0"/>
<feature type="non-terminal residue" evidence="1">
    <location>
        <position position="46"/>
    </location>
</feature>
<dbReference type="Proteomes" id="UP001059596">
    <property type="component" value="Unassembled WGS sequence"/>
</dbReference>
<name>A0A9Q0BIN0_9MUSC</name>
<evidence type="ECO:0000313" key="1">
    <source>
        <dbReference type="EMBL" id="KAI8033306.1"/>
    </source>
</evidence>
<organism evidence="1 2">
    <name type="scientific">Drosophila gunungcola</name>
    <name type="common">fruit fly</name>
    <dbReference type="NCBI Taxonomy" id="103775"/>
    <lineage>
        <taxon>Eukaryota</taxon>
        <taxon>Metazoa</taxon>
        <taxon>Ecdysozoa</taxon>
        <taxon>Arthropoda</taxon>
        <taxon>Hexapoda</taxon>
        <taxon>Insecta</taxon>
        <taxon>Pterygota</taxon>
        <taxon>Neoptera</taxon>
        <taxon>Endopterygota</taxon>
        <taxon>Diptera</taxon>
        <taxon>Brachycera</taxon>
        <taxon>Muscomorpha</taxon>
        <taxon>Ephydroidea</taxon>
        <taxon>Drosophilidae</taxon>
        <taxon>Drosophila</taxon>
        <taxon>Sophophora</taxon>
    </lineage>
</organism>
<proteinExistence type="predicted"/>
<reference evidence="1" key="1">
    <citation type="journal article" date="2023" name="Genome Biol. Evol.">
        <title>Long-read-based Genome Assembly of Drosophila gunungcola Reveals Fewer Chemosensory Genes in Flower-breeding Species.</title>
        <authorList>
            <person name="Negi A."/>
            <person name="Liao B.Y."/>
            <person name="Yeh S.D."/>
        </authorList>
    </citation>
    <scope>NUCLEOTIDE SEQUENCE</scope>
    <source>
        <strain evidence="1">Sukarami</strain>
    </source>
</reference>
<dbReference type="EMBL" id="JAMKOV010000150">
    <property type="protein sequence ID" value="KAI8033306.1"/>
    <property type="molecule type" value="Genomic_DNA"/>
</dbReference>
<sequence>MFKFTINTCFSKTNDLPRVLKYQFTASHAAAVHVCIHTYKRESMRA</sequence>
<accession>A0A9Q0BIN0</accession>